<dbReference type="RefSeq" id="WP_136007592.1">
    <property type="nucleotide sequence ID" value="NZ_SRYR01000007.1"/>
</dbReference>
<reference evidence="2 3" key="1">
    <citation type="submission" date="2019-04" db="EMBL/GenBank/DDBJ databases">
        <title>Microbes associate with the intestines of laboratory mice.</title>
        <authorList>
            <person name="Navarre W."/>
            <person name="Wong E."/>
            <person name="Huang K."/>
            <person name="Tropini C."/>
            <person name="Ng K."/>
            <person name="Yu B."/>
        </authorList>
    </citation>
    <scope>NUCLEOTIDE SEQUENCE [LARGE SCALE GENOMIC DNA]</scope>
    <source>
        <strain evidence="2 3">NM50_B9-20</strain>
    </source>
</reference>
<dbReference type="Proteomes" id="UP000306888">
    <property type="component" value="Unassembled WGS sequence"/>
</dbReference>
<evidence type="ECO:0000259" key="1">
    <source>
        <dbReference type="PROSITE" id="PS51707"/>
    </source>
</evidence>
<accession>A0A4S2DKU6</accession>
<sequence length="187" mass="21752">MKELETRVVDIDVEKVRETLINLGAKKVKEEYQINNIYDFEDNRLLNAKGYARIRITDDRLNNKEVVYMTTKKMLSQGTFKVMEENETIVEDKEAAAKIYISLGLVLKESIKKYRESYKIMDSLVEIDINDKSFCPFPYLEIETTSEEKLKEILELLGYSIEDTTSKTIYELLEERGLAKNNKGKGL</sequence>
<dbReference type="SUPFAM" id="SSF55154">
    <property type="entry name" value="CYTH-like phosphatases"/>
    <property type="match status" value="1"/>
</dbReference>
<dbReference type="PANTHER" id="PTHR21028:SF2">
    <property type="entry name" value="CYTH DOMAIN-CONTAINING PROTEIN"/>
    <property type="match status" value="1"/>
</dbReference>
<dbReference type="EMBL" id="SRYR01000007">
    <property type="protein sequence ID" value="TGY41571.1"/>
    <property type="molecule type" value="Genomic_DNA"/>
</dbReference>
<dbReference type="SMART" id="SM01118">
    <property type="entry name" value="CYTH"/>
    <property type="match status" value="1"/>
</dbReference>
<organism evidence="2 3">
    <name type="scientific">Clostridium sartagoforme</name>
    <dbReference type="NCBI Taxonomy" id="84031"/>
    <lineage>
        <taxon>Bacteria</taxon>
        <taxon>Bacillati</taxon>
        <taxon>Bacillota</taxon>
        <taxon>Clostridia</taxon>
        <taxon>Eubacteriales</taxon>
        <taxon>Clostridiaceae</taxon>
        <taxon>Clostridium</taxon>
    </lineage>
</organism>
<dbReference type="PROSITE" id="PS51707">
    <property type="entry name" value="CYTH"/>
    <property type="match status" value="1"/>
</dbReference>
<dbReference type="InterPro" id="IPR023577">
    <property type="entry name" value="CYTH_domain"/>
</dbReference>
<name>A0A4S2DKU6_9CLOT</name>
<gene>
    <name evidence="2" type="ORF">E5347_12645</name>
</gene>
<dbReference type="InterPro" id="IPR033469">
    <property type="entry name" value="CYTH-like_dom_sf"/>
</dbReference>
<dbReference type="CDD" id="cd07890">
    <property type="entry name" value="CYTH-like_AC_IV-like"/>
    <property type="match status" value="1"/>
</dbReference>
<keyword evidence="3" id="KW-1185">Reference proteome</keyword>
<dbReference type="AlphaFoldDB" id="A0A4S2DKU6"/>
<dbReference type="Pfam" id="PF01928">
    <property type="entry name" value="CYTH"/>
    <property type="match status" value="1"/>
</dbReference>
<dbReference type="PANTHER" id="PTHR21028">
    <property type="entry name" value="SI:CH211-156B7.4"/>
    <property type="match status" value="1"/>
</dbReference>
<dbReference type="OrthoDB" id="1953701at2"/>
<dbReference type="Gene3D" id="2.40.320.10">
    <property type="entry name" value="Hypothetical Protein Pfu-838710-001"/>
    <property type="match status" value="1"/>
</dbReference>
<proteinExistence type="predicted"/>
<feature type="domain" description="CYTH" evidence="1">
    <location>
        <begin position="1"/>
        <end position="175"/>
    </location>
</feature>
<evidence type="ECO:0000313" key="2">
    <source>
        <dbReference type="EMBL" id="TGY41571.1"/>
    </source>
</evidence>
<evidence type="ECO:0000313" key="3">
    <source>
        <dbReference type="Proteomes" id="UP000306888"/>
    </source>
</evidence>
<protein>
    <submittedName>
        <fullName evidence="2">CYTH domain-containing protein</fullName>
    </submittedName>
</protein>
<comment type="caution">
    <text evidence="2">The sequence shown here is derived from an EMBL/GenBank/DDBJ whole genome shotgun (WGS) entry which is preliminary data.</text>
</comment>
<dbReference type="InterPro" id="IPR008173">
    <property type="entry name" value="Adenylyl_cyclase_CyaB"/>
</dbReference>